<proteinExistence type="predicted"/>
<dbReference type="PANTHER" id="PTHR43428:SF1">
    <property type="entry name" value="ARSENATE REDUCTASE"/>
    <property type="match status" value="1"/>
</dbReference>
<dbReference type="InterPro" id="IPR036196">
    <property type="entry name" value="Ptyr_pPase_sf"/>
</dbReference>
<dbReference type="InterPro" id="IPR023485">
    <property type="entry name" value="Ptyr_pPase"/>
</dbReference>
<protein>
    <submittedName>
        <fullName evidence="3">Arsenate-mycothiol transferase</fullName>
    </submittedName>
</protein>
<dbReference type="SMART" id="SM00226">
    <property type="entry name" value="LMWPc"/>
    <property type="match status" value="1"/>
</dbReference>
<organism evidence="3 4">
    <name type="scientific">Nocardia ignorata</name>
    <dbReference type="NCBI Taxonomy" id="145285"/>
    <lineage>
        <taxon>Bacteria</taxon>
        <taxon>Bacillati</taxon>
        <taxon>Actinomycetota</taxon>
        <taxon>Actinomycetes</taxon>
        <taxon>Mycobacteriales</taxon>
        <taxon>Nocardiaceae</taxon>
        <taxon>Nocardia</taxon>
    </lineage>
</organism>
<dbReference type="PANTHER" id="PTHR43428">
    <property type="entry name" value="ARSENATE REDUCTASE"/>
    <property type="match status" value="1"/>
</dbReference>
<dbReference type="Proteomes" id="UP000295087">
    <property type="component" value="Unassembled WGS sequence"/>
</dbReference>
<keyword evidence="3" id="KW-0808">Transferase</keyword>
<dbReference type="Pfam" id="PF01451">
    <property type="entry name" value="LMWPc"/>
    <property type="match status" value="1"/>
</dbReference>
<dbReference type="Gene3D" id="3.40.50.2300">
    <property type="match status" value="1"/>
</dbReference>
<feature type="domain" description="Phosphotyrosine protein phosphatase I" evidence="2">
    <location>
        <begin position="5"/>
        <end position="133"/>
    </location>
</feature>
<evidence type="ECO:0000313" key="3">
    <source>
        <dbReference type="EMBL" id="TDP38538.1"/>
    </source>
</evidence>
<evidence type="ECO:0000256" key="1">
    <source>
        <dbReference type="ARBA" id="ARBA00022849"/>
    </source>
</evidence>
<sequence length="136" mass="14777">MSDEPSVLFVCVKNGGKSQMAAGLMRHLAGDHVEVHSAGTQPGSALNELSVASLRELGIDLTGESPKSIDPDLLRDIDLVVTLGREAQVEPVPGVRIINWDTDEPSDRGIDGIERMRLVRDDIRDRVVLLLEQLTA</sequence>
<dbReference type="GO" id="GO:0046685">
    <property type="term" value="P:response to arsenic-containing substance"/>
    <property type="evidence" value="ECO:0007669"/>
    <property type="project" value="UniProtKB-KW"/>
</dbReference>
<evidence type="ECO:0000313" key="4">
    <source>
        <dbReference type="Proteomes" id="UP000295087"/>
    </source>
</evidence>
<keyword evidence="1" id="KW-0059">Arsenical resistance</keyword>
<dbReference type="AlphaFoldDB" id="A0A4R6PJF1"/>
<evidence type="ECO:0000259" key="2">
    <source>
        <dbReference type="SMART" id="SM00226"/>
    </source>
</evidence>
<dbReference type="SUPFAM" id="SSF52788">
    <property type="entry name" value="Phosphotyrosine protein phosphatases I"/>
    <property type="match status" value="1"/>
</dbReference>
<keyword evidence="4" id="KW-1185">Reference proteome</keyword>
<gene>
    <name evidence="3" type="ORF">DFR75_103195</name>
</gene>
<accession>A0A4R6PJF1</accession>
<name>A0A4R6PJF1_NOCIG</name>
<reference evidence="3 4" key="1">
    <citation type="submission" date="2019-03" db="EMBL/GenBank/DDBJ databases">
        <title>Genomic Encyclopedia of Type Strains, Phase IV (KMG-IV): sequencing the most valuable type-strain genomes for metagenomic binning, comparative biology and taxonomic classification.</title>
        <authorList>
            <person name="Goeker M."/>
        </authorList>
    </citation>
    <scope>NUCLEOTIDE SEQUENCE [LARGE SCALE GENOMIC DNA]</scope>
    <source>
        <strain evidence="3 4">DSM 44496</strain>
    </source>
</reference>
<dbReference type="CDD" id="cd16345">
    <property type="entry name" value="LMWP_ArsC"/>
    <property type="match status" value="1"/>
</dbReference>
<dbReference type="EMBL" id="SNXK01000003">
    <property type="protein sequence ID" value="TDP38538.1"/>
    <property type="molecule type" value="Genomic_DNA"/>
</dbReference>
<comment type="caution">
    <text evidence="3">The sequence shown here is derived from an EMBL/GenBank/DDBJ whole genome shotgun (WGS) entry which is preliminary data.</text>
</comment>
<dbReference type="GO" id="GO:0016740">
    <property type="term" value="F:transferase activity"/>
    <property type="evidence" value="ECO:0007669"/>
    <property type="project" value="UniProtKB-KW"/>
</dbReference>
<dbReference type="RefSeq" id="WP_067486321.1">
    <property type="nucleotide sequence ID" value="NZ_JBHXPO010000006.1"/>
</dbReference>